<feature type="region of interest" description="Disordered" evidence="1">
    <location>
        <begin position="131"/>
        <end position="158"/>
    </location>
</feature>
<accession>A0A834EJU2</accession>
<gene>
    <name evidence="2" type="ORF">HJG60_010300</name>
</gene>
<evidence type="ECO:0000313" key="3">
    <source>
        <dbReference type="Proteomes" id="UP000664940"/>
    </source>
</evidence>
<proteinExistence type="predicted"/>
<organism evidence="2 3">
    <name type="scientific">Phyllostomus discolor</name>
    <name type="common">pale spear-nosed bat</name>
    <dbReference type="NCBI Taxonomy" id="89673"/>
    <lineage>
        <taxon>Eukaryota</taxon>
        <taxon>Metazoa</taxon>
        <taxon>Chordata</taxon>
        <taxon>Craniata</taxon>
        <taxon>Vertebrata</taxon>
        <taxon>Euteleostomi</taxon>
        <taxon>Mammalia</taxon>
        <taxon>Eutheria</taxon>
        <taxon>Laurasiatheria</taxon>
        <taxon>Chiroptera</taxon>
        <taxon>Yangochiroptera</taxon>
        <taxon>Phyllostomidae</taxon>
        <taxon>Phyllostominae</taxon>
        <taxon>Phyllostomus</taxon>
    </lineage>
</organism>
<name>A0A834EJU2_9CHIR</name>
<dbReference type="Proteomes" id="UP000664940">
    <property type="component" value="Unassembled WGS sequence"/>
</dbReference>
<dbReference type="AlphaFoldDB" id="A0A834EJU2"/>
<feature type="region of interest" description="Disordered" evidence="1">
    <location>
        <begin position="1"/>
        <end position="82"/>
    </location>
</feature>
<evidence type="ECO:0000256" key="1">
    <source>
        <dbReference type="SAM" id="MobiDB-lite"/>
    </source>
</evidence>
<sequence length="176" mass="18641">MVQPGRSTERVSVQAQKGAEKGEGALACSRSGHLRAPRPPGSRRPAVGSSQAADQMGITRRTRGRSLSPARPIPAEEEVTSSLRTPACRLGWGRGWLRATSAGGGCGSRPELPTMVRCLGRRWGPWAAGGDCRRQRSVQPGFLGPDADSGAPQARRQVRAAANSLNLRGWPLRATG</sequence>
<dbReference type="EMBL" id="JABVXQ010000003">
    <property type="protein sequence ID" value="KAF6119921.1"/>
    <property type="molecule type" value="Genomic_DNA"/>
</dbReference>
<reference evidence="2 3" key="1">
    <citation type="journal article" date="2020" name="Nature">
        <title>Six reference-quality genomes reveal evolution of bat adaptations.</title>
        <authorList>
            <person name="Jebb D."/>
            <person name="Huang Z."/>
            <person name="Pippel M."/>
            <person name="Hughes G.M."/>
            <person name="Lavrichenko K."/>
            <person name="Devanna P."/>
            <person name="Winkler S."/>
            <person name="Jermiin L.S."/>
            <person name="Skirmuntt E.C."/>
            <person name="Katzourakis A."/>
            <person name="Burkitt-Gray L."/>
            <person name="Ray D.A."/>
            <person name="Sullivan K.A.M."/>
            <person name="Roscito J.G."/>
            <person name="Kirilenko B.M."/>
            <person name="Davalos L.M."/>
            <person name="Corthals A.P."/>
            <person name="Power M.L."/>
            <person name="Jones G."/>
            <person name="Ransome R.D."/>
            <person name="Dechmann D.K.N."/>
            <person name="Locatelli A.G."/>
            <person name="Puechmaille S.J."/>
            <person name="Fedrigo O."/>
            <person name="Jarvis E.D."/>
            <person name="Hiller M."/>
            <person name="Vernes S.C."/>
            <person name="Myers E.W."/>
            <person name="Teeling E.C."/>
        </authorList>
    </citation>
    <scope>NUCLEOTIDE SEQUENCE [LARGE SCALE GENOMIC DNA]</scope>
    <source>
        <strain evidence="2">Bat1K_MPI-CBG_1</strain>
    </source>
</reference>
<protein>
    <submittedName>
        <fullName evidence="2">Uncharacterized protein</fullName>
    </submittedName>
</protein>
<evidence type="ECO:0000313" key="2">
    <source>
        <dbReference type="EMBL" id="KAF6119921.1"/>
    </source>
</evidence>
<comment type="caution">
    <text evidence="2">The sequence shown here is derived from an EMBL/GenBank/DDBJ whole genome shotgun (WGS) entry which is preliminary data.</text>
</comment>